<dbReference type="Proteomes" id="UP000054549">
    <property type="component" value="Unassembled WGS sequence"/>
</dbReference>
<protein>
    <submittedName>
        <fullName evidence="1">Uncharacterized protein</fullName>
    </submittedName>
</protein>
<dbReference type="EMBL" id="KN818582">
    <property type="protein sequence ID" value="KIL55001.1"/>
    <property type="molecule type" value="Genomic_DNA"/>
</dbReference>
<dbReference type="OrthoDB" id="2669721at2759"/>
<sequence>MHLCSINIPQHLLAVWRNAGDSRIRFDIKPEFIVLDQNNKWKAHGELVASMRPYLPTSFDQPFRMGLDKPPCNPALKINSGFKACEYLLYFWALGPVVFRPVLPHHLWTHFCKLVCATRIIHQRAITRQQIEVAHKLIMEWEIEFEQRYYGRDLSRLHYIRPCIHAMIHTAHETLRCGPLNLLAQWALENTIGNLGREVRQPSNAFSNLAERGLLRARQNALLAVLPELNIPSHLPQGALSLGGNYYLLRACERNEWKPLSYRRFSNCHQMLLYWFGNGPDCFCLTSKQQDHLGETGMLKMVVHHAM</sequence>
<evidence type="ECO:0000313" key="2">
    <source>
        <dbReference type="Proteomes" id="UP000054549"/>
    </source>
</evidence>
<proteinExistence type="predicted"/>
<name>A0A0C2WEM7_AMAMK</name>
<organism evidence="1 2">
    <name type="scientific">Amanita muscaria (strain Koide BX008)</name>
    <dbReference type="NCBI Taxonomy" id="946122"/>
    <lineage>
        <taxon>Eukaryota</taxon>
        <taxon>Fungi</taxon>
        <taxon>Dikarya</taxon>
        <taxon>Basidiomycota</taxon>
        <taxon>Agaricomycotina</taxon>
        <taxon>Agaricomycetes</taxon>
        <taxon>Agaricomycetidae</taxon>
        <taxon>Agaricales</taxon>
        <taxon>Pluteineae</taxon>
        <taxon>Amanitaceae</taxon>
        <taxon>Amanita</taxon>
    </lineage>
</organism>
<gene>
    <name evidence="1" type="ORF">M378DRAFT_91551</name>
</gene>
<dbReference type="InParanoid" id="A0A0C2WEM7"/>
<dbReference type="STRING" id="946122.A0A0C2WEM7"/>
<dbReference type="HOGENOM" id="CLU_047287_0_1_1"/>
<accession>A0A0C2WEM7</accession>
<reference evidence="1 2" key="1">
    <citation type="submission" date="2014-04" db="EMBL/GenBank/DDBJ databases">
        <title>Evolutionary Origins and Diversification of the Mycorrhizal Mutualists.</title>
        <authorList>
            <consortium name="DOE Joint Genome Institute"/>
            <consortium name="Mycorrhizal Genomics Consortium"/>
            <person name="Kohler A."/>
            <person name="Kuo A."/>
            <person name="Nagy L.G."/>
            <person name="Floudas D."/>
            <person name="Copeland A."/>
            <person name="Barry K.W."/>
            <person name="Cichocki N."/>
            <person name="Veneault-Fourrey C."/>
            <person name="LaButti K."/>
            <person name="Lindquist E.A."/>
            <person name="Lipzen A."/>
            <person name="Lundell T."/>
            <person name="Morin E."/>
            <person name="Murat C."/>
            <person name="Riley R."/>
            <person name="Ohm R."/>
            <person name="Sun H."/>
            <person name="Tunlid A."/>
            <person name="Henrissat B."/>
            <person name="Grigoriev I.V."/>
            <person name="Hibbett D.S."/>
            <person name="Martin F."/>
        </authorList>
    </citation>
    <scope>NUCLEOTIDE SEQUENCE [LARGE SCALE GENOMIC DNA]</scope>
    <source>
        <strain evidence="1 2">Koide BX008</strain>
    </source>
</reference>
<evidence type="ECO:0000313" key="1">
    <source>
        <dbReference type="EMBL" id="KIL55001.1"/>
    </source>
</evidence>
<dbReference type="AlphaFoldDB" id="A0A0C2WEM7"/>
<keyword evidence="2" id="KW-1185">Reference proteome</keyword>